<feature type="binding site" evidence="14">
    <location>
        <position position="63"/>
    </location>
    <ligand>
        <name>shikimate</name>
        <dbReference type="ChEBI" id="CHEBI:36208"/>
    </ligand>
</feature>
<protein>
    <recommendedName>
        <fullName evidence="13 14">Multifunctional fusion protein</fullName>
    </recommendedName>
    <domain>
        <recommendedName>
            <fullName evidence="13">Shikimate kinase</fullName>
            <shortName evidence="13">SK</shortName>
            <ecNumber evidence="13">2.7.1.71</ecNumber>
        </recommendedName>
    </domain>
    <domain>
        <recommendedName>
            <fullName evidence="14">Shikimate dehydrogenase (NADP(+))</fullName>
            <shortName evidence="14">SDH</shortName>
            <ecNumber evidence="14">1.1.1.25</ecNumber>
        </recommendedName>
    </domain>
</protein>
<keyword evidence="4 13" id="KW-0808">Transferase</keyword>
<comment type="similarity">
    <text evidence="14">Belongs to the shikimate dehydrogenase family.</text>
</comment>
<reference evidence="17" key="1">
    <citation type="journal article" date="2020" name="Biotechnol. Biofuels">
        <title>New insights from the biogas microbiome by comprehensive genome-resolved metagenomics of nearly 1600 species originating from multiple anaerobic digesters.</title>
        <authorList>
            <person name="Campanaro S."/>
            <person name="Treu L."/>
            <person name="Rodriguez-R L.M."/>
            <person name="Kovalovszki A."/>
            <person name="Ziels R.M."/>
            <person name="Maus I."/>
            <person name="Zhu X."/>
            <person name="Kougias P.G."/>
            <person name="Basile A."/>
            <person name="Luo G."/>
            <person name="Schluter A."/>
            <person name="Konstantinidis K.T."/>
            <person name="Angelidaki I."/>
        </authorList>
    </citation>
    <scope>NUCLEOTIDE SEQUENCE</scope>
    <source>
        <strain evidence="17">AS06rmzACSIP_7</strain>
    </source>
</reference>
<evidence type="ECO:0000256" key="12">
    <source>
        <dbReference type="ARBA" id="ARBA00049442"/>
    </source>
</evidence>
<feature type="binding site" evidence="13">
    <location>
        <begin position="280"/>
        <end position="285"/>
    </location>
    <ligand>
        <name>ATP</name>
        <dbReference type="ChEBI" id="CHEBI:30616"/>
    </ligand>
</feature>
<dbReference type="Gene3D" id="3.40.50.300">
    <property type="entry name" value="P-loop containing nucleotide triphosphate hydrolases"/>
    <property type="match status" value="1"/>
</dbReference>
<feature type="binding site" evidence="14">
    <location>
        <begin position="127"/>
        <end position="131"/>
    </location>
    <ligand>
        <name>NADP(+)</name>
        <dbReference type="ChEBI" id="CHEBI:58349"/>
    </ligand>
</feature>
<dbReference type="InterPro" id="IPR023000">
    <property type="entry name" value="Shikimate_kinase_CS"/>
</dbReference>
<keyword evidence="13" id="KW-0479">Metal-binding</keyword>
<dbReference type="Gene3D" id="3.40.50.10860">
    <property type="entry name" value="Leucine Dehydrogenase, chain A, domain 1"/>
    <property type="match status" value="1"/>
</dbReference>
<dbReference type="Gene3D" id="3.40.50.720">
    <property type="entry name" value="NAD(P)-binding Rossmann-like Domain"/>
    <property type="match status" value="1"/>
</dbReference>
<feature type="binding site" evidence="14">
    <location>
        <position position="238"/>
    </location>
    <ligand>
        <name>shikimate</name>
        <dbReference type="ChEBI" id="CHEBI:36208"/>
    </ligand>
</feature>
<keyword evidence="8 14" id="KW-0521">NADP</keyword>
<dbReference type="HAMAP" id="MF_00222">
    <property type="entry name" value="Shikimate_DH_AroE"/>
    <property type="match status" value="1"/>
</dbReference>
<feature type="active site" description="Proton acceptor" evidence="14">
    <location>
        <position position="67"/>
    </location>
</feature>
<dbReference type="GO" id="GO:0008652">
    <property type="term" value="P:amino acid biosynthetic process"/>
    <property type="evidence" value="ECO:0007669"/>
    <property type="project" value="UniProtKB-KW"/>
</dbReference>
<keyword evidence="5 13" id="KW-0547">Nucleotide-binding</keyword>
<dbReference type="SUPFAM" id="SSF53223">
    <property type="entry name" value="Aminoacid dehydrogenase-like, N-terminal domain"/>
    <property type="match status" value="1"/>
</dbReference>
<dbReference type="PANTHER" id="PTHR21089:SF1">
    <property type="entry name" value="BIFUNCTIONAL 3-DEHYDROQUINATE DEHYDRATASE_SHIKIMATE DEHYDROGENASE, CHLOROPLASTIC"/>
    <property type="match status" value="1"/>
</dbReference>
<evidence type="ECO:0000256" key="14">
    <source>
        <dbReference type="HAMAP-Rule" id="MF_00222"/>
    </source>
</evidence>
<evidence type="ECO:0000259" key="15">
    <source>
        <dbReference type="Pfam" id="PF01488"/>
    </source>
</evidence>
<evidence type="ECO:0000256" key="11">
    <source>
        <dbReference type="ARBA" id="ARBA00048567"/>
    </source>
</evidence>
<dbReference type="Pfam" id="PF01488">
    <property type="entry name" value="Shikimate_DH"/>
    <property type="match status" value="1"/>
</dbReference>
<keyword evidence="7 13" id="KW-0067">ATP-binding</keyword>
<dbReference type="InterPro" id="IPR013708">
    <property type="entry name" value="Shikimate_DH-bd_N"/>
</dbReference>
<feature type="binding site" evidence="13">
    <location>
        <position position="348"/>
    </location>
    <ligand>
        <name>substrate</name>
    </ligand>
</feature>
<keyword evidence="6 13" id="KW-0418">Kinase</keyword>
<dbReference type="InterPro" id="IPR036291">
    <property type="entry name" value="NAD(P)-bd_dom_sf"/>
</dbReference>
<evidence type="ECO:0000256" key="1">
    <source>
        <dbReference type="ARBA" id="ARBA00004842"/>
    </source>
</evidence>
<feature type="domain" description="Quinate/shikimate 5-dehydrogenase/glutamyl-tRNA reductase" evidence="15">
    <location>
        <begin position="117"/>
        <end position="189"/>
    </location>
</feature>
<dbReference type="InterPro" id="IPR011342">
    <property type="entry name" value="Shikimate_DH"/>
</dbReference>
<dbReference type="InterPro" id="IPR027417">
    <property type="entry name" value="P-loop_NTPase"/>
</dbReference>
<accession>A0A971M1Q6</accession>
<evidence type="ECO:0000256" key="8">
    <source>
        <dbReference type="ARBA" id="ARBA00022857"/>
    </source>
</evidence>
<proteinExistence type="inferred from homology"/>
<keyword evidence="9 14" id="KW-0560">Oxidoreductase</keyword>
<name>A0A971M1Q6_9BACT</name>
<feature type="binding site" evidence="13">
    <location>
        <position position="386"/>
    </location>
    <ligand>
        <name>ATP</name>
        <dbReference type="ChEBI" id="CHEBI:30616"/>
    </ligand>
</feature>
<feature type="binding site" evidence="14">
    <location>
        <position position="79"/>
    </location>
    <ligand>
        <name>NADP(+)</name>
        <dbReference type="ChEBI" id="CHEBI:58349"/>
    </ligand>
</feature>
<feature type="domain" description="Shikimate dehydrogenase substrate binding N-terminal" evidence="16">
    <location>
        <begin position="10"/>
        <end position="90"/>
    </location>
</feature>
<comment type="function">
    <text evidence="13">Catalyzes the specific phosphorylation of the 3-hydroxyl group of shikimic acid using ATP as a cosubstrate.</text>
</comment>
<comment type="catalytic activity">
    <reaction evidence="12 14">
        <text>shikimate + NADP(+) = 3-dehydroshikimate + NADPH + H(+)</text>
        <dbReference type="Rhea" id="RHEA:17737"/>
        <dbReference type="ChEBI" id="CHEBI:15378"/>
        <dbReference type="ChEBI" id="CHEBI:16630"/>
        <dbReference type="ChEBI" id="CHEBI:36208"/>
        <dbReference type="ChEBI" id="CHEBI:57783"/>
        <dbReference type="ChEBI" id="CHEBI:58349"/>
        <dbReference type="EC" id="1.1.1.25"/>
    </reaction>
</comment>
<evidence type="ECO:0000256" key="6">
    <source>
        <dbReference type="ARBA" id="ARBA00022777"/>
    </source>
</evidence>
<dbReference type="EMBL" id="JAAYEE010000058">
    <property type="protein sequence ID" value="NLW34497.1"/>
    <property type="molecule type" value="Genomic_DNA"/>
</dbReference>
<keyword evidence="3 13" id="KW-0028">Amino-acid biosynthesis</keyword>
<feature type="binding site" evidence="13">
    <location>
        <position position="405"/>
    </location>
    <ligand>
        <name>substrate</name>
    </ligand>
</feature>
<keyword evidence="13" id="KW-0963">Cytoplasm</keyword>
<feature type="binding site" evidence="14">
    <location>
        <position position="103"/>
    </location>
    <ligand>
        <name>shikimate</name>
        <dbReference type="ChEBI" id="CHEBI:36208"/>
    </ligand>
</feature>
<keyword evidence="10 13" id="KW-0057">Aromatic amino acid biosynthesis</keyword>
<gene>
    <name evidence="14 17" type="primary">aroE</name>
    <name evidence="13" type="synonym">aroK</name>
    <name evidence="17" type="ORF">GXY80_03295</name>
</gene>
<evidence type="ECO:0000256" key="13">
    <source>
        <dbReference type="HAMAP-Rule" id="MF_00109"/>
    </source>
</evidence>
<evidence type="ECO:0000256" key="10">
    <source>
        <dbReference type="ARBA" id="ARBA00023141"/>
    </source>
</evidence>
<comment type="subcellular location">
    <subcellularLocation>
        <location evidence="13">Cytoplasm</location>
    </subcellularLocation>
</comment>
<feature type="binding site" evidence="13">
    <location>
        <position position="326"/>
    </location>
    <ligand>
        <name>substrate</name>
    </ligand>
</feature>
<evidence type="ECO:0000256" key="7">
    <source>
        <dbReference type="ARBA" id="ARBA00022840"/>
    </source>
</evidence>
<evidence type="ECO:0000256" key="4">
    <source>
        <dbReference type="ARBA" id="ARBA00022679"/>
    </source>
</evidence>
<evidence type="ECO:0000313" key="18">
    <source>
        <dbReference type="Proteomes" id="UP000777265"/>
    </source>
</evidence>
<comment type="similarity">
    <text evidence="13">Belongs to the shikimate kinase family.</text>
</comment>
<sequence>MRSDTKIFAVAGSPVLHSKSPLMFRAAFEALSVDGVYTRFAASDGRDIVDTVRTIGISGINITSPFKEEIVPFLDHVDDRARRLGAVNTVVTAKGRTEGYNTDVEGAKNAFLMNGIDLAGRKAVILGAGGAAKAAALGFLEEGARTVICNRSLEKAERIAKEFGCRAAPLGKIGEELKDADILLSCLPSLKGRIVDGRDLTQRLIVLDAYYQGETCLVKDAKERGCKVIDGREWLLFQGTGAFARFTGLEPPAEAMRKTLYSETAGDKGKGNIALIGFMGTGKTSVACDLGKLMGKPVVDIDALIEAEAGRSIAEIFRTEGEHAFRDIEKLEVRKVSGISGAVIACGGGVVVDRENVAALKESCLVVWLWAGRDTIRERVGDNGERPLLAGAGREHAMDVIFAERIPLYAHAADLVVGTDRRTIQETVKRIANESDTFLNH</sequence>
<dbReference type="SUPFAM" id="SSF52540">
    <property type="entry name" value="P-loop containing nucleoside triphosphate hydrolases"/>
    <property type="match status" value="1"/>
</dbReference>
<feature type="binding site" evidence="14">
    <location>
        <position position="209"/>
    </location>
    <ligand>
        <name>NADP(+)</name>
        <dbReference type="ChEBI" id="CHEBI:58349"/>
    </ligand>
</feature>
<comment type="pathway">
    <text evidence="2 14">Metabolic intermediate biosynthesis; chorismate biosynthesis; chorismate from D-erythrose 4-phosphate and phosphoenolpyruvate: step 4/7.</text>
</comment>
<dbReference type="InterPro" id="IPR022893">
    <property type="entry name" value="Shikimate_DH_fam"/>
</dbReference>
<dbReference type="HAMAP" id="MF_00109">
    <property type="entry name" value="Shikimate_kinase"/>
    <property type="match status" value="1"/>
</dbReference>
<comment type="subunit">
    <text evidence="14">Homodimer.</text>
</comment>
<organism evidence="17 18">
    <name type="scientific">Syntrophorhabdus aromaticivorans</name>
    <dbReference type="NCBI Taxonomy" id="328301"/>
    <lineage>
        <taxon>Bacteria</taxon>
        <taxon>Pseudomonadati</taxon>
        <taxon>Thermodesulfobacteriota</taxon>
        <taxon>Syntrophorhabdia</taxon>
        <taxon>Syntrophorhabdales</taxon>
        <taxon>Syntrophorhabdaceae</taxon>
        <taxon>Syntrophorhabdus</taxon>
    </lineage>
</organism>
<feature type="binding site" evidence="13">
    <location>
        <position position="302"/>
    </location>
    <ligand>
        <name>substrate</name>
    </ligand>
</feature>
<feature type="binding site" evidence="14">
    <location>
        <position position="211"/>
    </location>
    <ligand>
        <name>shikimate</name>
        <dbReference type="ChEBI" id="CHEBI:36208"/>
    </ligand>
</feature>
<comment type="catalytic activity">
    <reaction evidence="11 13">
        <text>shikimate + ATP = 3-phosphoshikimate + ADP + H(+)</text>
        <dbReference type="Rhea" id="RHEA:13121"/>
        <dbReference type="ChEBI" id="CHEBI:15378"/>
        <dbReference type="ChEBI" id="CHEBI:30616"/>
        <dbReference type="ChEBI" id="CHEBI:36208"/>
        <dbReference type="ChEBI" id="CHEBI:145989"/>
        <dbReference type="ChEBI" id="CHEBI:456216"/>
        <dbReference type="EC" id="2.7.1.71"/>
    </reaction>
</comment>
<dbReference type="GO" id="GO:0000287">
    <property type="term" value="F:magnesium ion binding"/>
    <property type="evidence" value="ECO:0007669"/>
    <property type="project" value="UniProtKB-UniRule"/>
</dbReference>
<comment type="pathway">
    <text evidence="1 13">Metabolic intermediate biosynthesis; chorismate biosynthesis; chorismate from D-erythrose 4-phosphate and phosphoenolpyruvate: step 5/7.</text>
</comment>
<dbReference type="PANTHER" id="PTHR21089">
    <property type="entry name" value="SHIKIMATE DEHYDROGENASE"/>
    <property type="match status" value="1"/>
</dbReference>
<dbReference type="GO" id="GO:0004765">
    <property type="term" value="F:shikimate kinase activity"/>
    <property type="evidence" value="ECO:0007669"/>
    <property type="project" value="UniProtKB-UniRule"/>
</dbReference>
<dbReference type="GO" id="GO:0009423">
    <property type="term" value="P:chorismate biosynthetic process"/>
    <property type="evidence" value="ECO:0007669"/>
    <property type="project" value="UniProtKB-UniRule"/>
</dbReference>
<dbReference type="PROSITE" id="PS01128">
    <property type="entry name" value="SHIKIMATE_KINASE"/>
    <property type="match status" value="1"/>
</dbReference>
<keyword evidence="13" id="KW-0460">Magnesium</keyword>
<feature type="binding site" evidence="14">
    <location>
        <position position="88"/>
    </location>
    <ligand>
        <name>shikimate</name>
        <dbReference type="ChEBI" id="CHEBI:36208"/>
    </ligand>
</feature>
<comment type="caution">
    <text evidence="14">Lacks conserved residue(s) required for the propagation of feature annotation.</text>
</comment>
<evidence type="ECO:0000313" key="17">
    <source>
        <dbReference type="EMBL" id="NLW34497.1"/>
    </source>
</evidence>
<evidence type="ECO:0000256" key="2">
    <source>
        <dbReference type="ARBA" id="ARBA00004871"/>
    </source>
</evidence>
<dbReference type="InterPro" id="IPR046346">
    <property type="entry name" value="Aminoacid_DH-like_N_sf"/>
</dbReference>
<dbReference type="Pfam" id="PF08501">
    <property type="entry name" value="Shikimate_dh_N"/>
    <property type="match status" value="1"/>
</dbReference>
<comment type="subunit">
    <text evidence="13">Monomer.</text>
</comment>
<dbReference type="GO" id="GO:0050661">
    <property type="term" value="F:NADP binding"/>
    <property type="evidence" value="ECO:0007669"/>
    <property type="project" value="InterPro"/>
</dbReference>
<feature type="binding site" evidence="13">
    <location>
        <position position="422"/>
    </location>
    <ligand>
        <name>ATP</name>
        <dbReference type="ChEBI" id="CHEBI:30616"/>
    </ligand>
</feature>
<dbReference type="EC" id="1.1.1.25" evidence="14"/>
<feature type="binding site" evidence="14">
    <location>
        <position position="231"/>
    </location>
    <ligand>
        <name>NADP(+)</name>
        <dbReference type="ChEBI" id="CHEBI:58349"/>
    </ligand>
</feature>
<dbReference type="SUPFAM" id="SSF51735">
    <property type="entry name" value="NAD(P)-binding Rossmann-fold domains"/>
    <property type="match status" value="1"/>
</dbReference>
<dbReference type="CDD" id="cd00464">
    <property type="entry name" value="SK"/>
    <property type="match status" value="1"/>
</dbReference>
<dbReference type="GO" id="GO:0019632">
    <property type="term" value="P:shikimate metabolic process"/>
    <property type="evidence" value="ECO:0007669"/>
    <property type="project" value="InterPro"/>
</dbReference>
<dbReference type="NCBIfam" id="TIGR00507">
    <property type="entry name" value="aroE"/>
    <property type="match status" value="1"/>
</dbReference>
<dbReference type="AlphaFoldDB" id="A0A971M1Q6"/>
<dbReference type="InterPro" id="IPR031322">
    <property type="entry name" value="Shikimate/glucono_kinase"/>
</dbReference>
<dbReference type="InterPro" id="IPR006151">
    <property type="entry name" value="Shikm_DH/Glu-tRNA_Rdtase"/>
</dbReference>
<feature type="binding site" evidence="13">
    <location>
        <position position="284"/>
    </location>
    <ligand>
        <name>Mg(2+)</name>
        <dbReference type="ChEBI" id="CHEBI:18420"/>
    </ligand>
</feature>
<comment type="caution">
    <text evidence="17">The sequence shown here is derived from an EMBL/GenBank/DDBJ whole genome shotgun (WGS) entry which is preliminary data.</text>
</comment>
<dbReference type="PRINTS" id="PR01100">
    <property type="entry name" value="SHIKIMTKNASE"/>
</dbReference>
<comment type="function">
    <text evidence="14">Involved in the biosynthesis of the chorismate, which leads to the biosynthesis of aromatic amino acids. Catalyzes the reversible NADPH linked reduction of 3-dehydroshikimate (DHSA) to yield shikimate (SA).</text>
</comment>
<dbReference type="GO" id="GO:0005737">
    <property type="term" value="C:cytoplasm"/>
    <property type="evidence" value="ECO:0007669"/>
    <property type="project" value="UniProtKB-SubCell"/>
</dbReference>
<dbReference type="Pfam" id="PF01202">
    <property type="entry name" value="SKI"/>
    <property type="match status" value="1"/>
</dbReference>
<feature type="binding site" evidence="14">
    <location>
        <begin position="18"/>
        <end position="20"/>
    </location>
    <ligand>
        <name>shikimate</name>
        <dbReference type="ChEBI" id="CHEBI:36208"/>
    </ligand>
</feature>
<dbReference type="EC" id="2.7.1.71" evidence="13"/>
<dbReference type="GO" id="GO:0005524">
    <property type="term" value="F:ATP binding"/>
    <property type="evidence" value="ECO:0007669"/>
    <property type="project" value="UniProtKB-UniRule"/>
</dbReference>
<comment type="cofactor">
    <cofactor evidence="13">
        <name>Mg(2+)</name>
        <dbReference type="ChEBI" id="CHEBI:18420"/>
    </cofactor>
    <text evidence="13">Binds 1 Mg(2+) ion per subunit.</text>
</comment>
<dbReference type="Proteomes" id="UP000777265">
    <property type="component" value="Unassembled WGS sequence"/>
</dbReference>
<dbReference type="GO" id="GO:0004764">
    <property type="term" value="F:shikimate 3-dehydrogenase (NADP+) activity"/>
    <property type="evidence" value="ECO:0007669"/>
    <property type="project" value="UniProtKB-UniRule"/>
</dbReference>
<evidence type="ECO:0000256" key="3">
    <source>
        <dbReference type="ARBA" id="ARBA00022605"/>
    </source>
</evidence>
<evidence type="ECO:0000259" key="16">
    <source>
        <dbReference type="Pfam" id="PF08501"/>
    </source>
</evidence>
<dbReference type="GO" id="GO:0009073">
    <property type="term" value="P:aromatic amino acid family biosynthetic process"/>
    <property type="evidence" value="ECO:0007669"/>
    <property type="project" value="UniProtKB-KW"/>
</dbReference>
<reference evidence="17" key="2">
    <citation type="submission" date="2020-01" db="EMBL/GenBank/DDBJ databases">
        <authorList>
            <person name="Campanaro S."/>
        </authorList>
    </citation>
    <scope>NUCLEOTIDE SEQUENCE</scope>
    <source>
        <strain evidence="17">AS06rmzACSIP_7</strain>
    </source>
</reference>
<evidence type="ECO:0000256" key="5">
    <source>
        <dbReference type="ARBA" id="ARBA00022741"/>
    </source>
</evidence>
<dbReference type="InterPro" id="IPR000623">
    <property type="entry name" value="Shikimate_kinase/TSH1"/>
</dbReference>
<evidence type="ECO:0000256" key="9">
    <source>
        <dbReference type="ARBA" id="ARBA00023002"/>
    </source>
</evidence>